<dbReference type="SUPFAM" id="SSF57196">
    <property type="entry name" value="EGF/Laminin"/>
    <property type="match status" value="1"/>
</dbReference>
<keyword evidence="1" id="KW-0245">EGF-like domain</keyword>
<organism evidence="3 4">
    <name type="scientific">Acrobeloides nanus</name>
    <dbReference type="NCBI Taxonomy" id="290746"/>
    <lineage>
        <taxon>Eukaryota</taxon>
        <taxon>Metazoa</taxon>
        <taxon>Ecdysozoa</taxon>
        <taxon>Nematoda</taxon>
        <taxon>Chromadorea</taxon>
        <taxon>Rhabditida</taxon>
        <taxon>Tylenchina</taxon>
        <taxon>Cephalobomorpha</taxon>
        <taxon>Cephaloboidea</taxon>
        <taxon>Cephalobidae</taxon>
        <taxon>Acrobeloides</taxon>
    </lineage>
</organism>
<dbReference type="PROSITE" id="PS50026">
    <property type="entry name" value="EGF_3"/>
    <property type="match status" value="1"/>
</dbReference>
<dbReference type="InterPro" id="IPR000742">
    <property type="entry name" value="EGF"/>
</dbReference>
<evidence type="ECO:0000259" key="2">
    <source>
        <dbReference type="PROSITE" id="PS50026"/>
    </source>
</evidence>
<dbReference type="WBParaSite" id="ACRNAN_scaffold2378.g14585.t1">
    <property type="protein sequence ID" value="ACRNAN_scaffold2378.g14585.t1"/>
    <property type="gene ID" value="ACRNAN_scaffold2378.g14585"/>
</dbReference>
<evidence type="ECO:0000256" key="1">
    <source>
        <dbReference type="PROSITE-ProRule" id="PRU00076"/>
    </source>
</evidence>
<dbReference type="PROSITE" id="PS00022">
    <property type="entry name" value="EGF_1"/>
    <property type="match status" value="1"/>
</dbReference>
<sequence>MPCGTGTLWCLTATNSTDWWSGRGDPGDGASYDLTTYCPNPCIKDIHNGYWAPTDYNYTRYLFRPYCGSAASCGVYVYQSWVNSNGTTIAPTSNSSGLNQTSSGSFLSALTQRGPTGTLPPYPIGQTTSYNYIIASGVSCSGCPFNTGGCELVNWVPPTPPCTLVCLNGGMCVVDTNGTSYCQCLDIWTGSKCESLMLGLAAICLFEFAYLAVRLFHVICMNEEAVHTLMDRHSVEQAKKNCFNVPTVCPEDHPLGR</sequence>
<comment type="caution">
    <text evidence="1">Lacks conserved residue(s) required for the propagation of feature annotation.</text>
</comment>
<feature type="disulfide bond" evidence="1">
    <location>
        <begin position="162"/>
        <end position="172"/>
    </location>
</feature>
<keyword evidence="1" id="KW-1015">Disulfide bond</keyword>
<protein>
    <submittedName>
        <fullName evidence="4">EGF-like domain-containing protein</fullName>
    </submittedName>
</protein>
<keyword evidence="3" id="KW-1185">Reference proteome</keyword>
<evidence type="ECO:0000313" key="3">
    <source>
        <dbReference type="Proteomes" id="UP000887540"/>
    </source>
</evidence>
<reference evidence="4" key="1">
    <citation type="submission" date="2022-11" db="UniProtKB">
        <authorList>
            <consortium name="WormBaseParasite"/>
        </authorList>
    </citation>
    <scope>IDENTIFICATION</scope>
</reference>
<dbReference type="Proteomes" id="UP000887540">
    <property type="component" value="Unplaced"/>
</dbReference>
<feature type="disulfide bond" evidence="1">
    <location>
        <begin position="184"/>
        <end position="193"/>
    </location>
</feature>
<feature type="domain" description="EGF-like" evidence="2">
    <location>
        <begin position="158"/>
        <end position="194"/>
    </location>
</feature>
<evidence type="ECO:0000313" key="4">
    <source>
        <dbReference type="WBParaSite" id="ACRNAN_scaffold2378.g14585.t1"/>
    </source>
</evidence>
<name>A0A914DD83_9BILA</name>
<dbReference type="Gene3D" id="2.10.25.10">
    <property type="entry name" value="Laminin"/>
    <property type="match status" value="1"/>
</dbReference>
<proteinExistence type="predicted"/>
<accession>A0A914DD83</accession>
<dbReference type="AlphaFoldDB" id="A0A914DD83"/>